<organism evidence="1 2">
    <name type="scientific">Janibacter limosus</name>
    <dbReference type="NCBI Taxonomy" id="53458"/>
    <lineage>
        <taxon>Bacteria</taxon>
        <taxon>Bacillati</taxon>
        <taxon>Actinomycetota</taxon>
        <taxon>Actinomycetes</taxon>
        <taxon>Micrococcales</taxon>
        <taxon>Intrasporangiaceae</taxon>
        <taxon>Janibacter</taxon>
    </lineage>
</organism>
<proteinExistence type="predicted"/>
<sequence>MKPSVFADAREGLRRNKSIAVSVILVTMISLYLLGVGLLAQRQVDQMKGYWYDRVQVSIYMCTKGALQPNCTG</sequence>
<reference evidence="1" key="1">
    <citation type="submission" date="2021-11" db="EMBL/GenBank/DDBJ databases">
        <title>Study of the species diversity of bacterial strains isolated from a unique natural object - Shulgan-Tash cave (Bashkiria).</title>
        <authorList>
            <person name="Sazanova A.L."/>
            <person name="Chirak E.R."/>
            <person name="Safronova V.I."/>
        </authorList>
    </citation>
    <scope>NUCLEOTIDE SEQUENCE</scope>
    <source>
        <strain evidence="1">P1</strain>
    </source>
</reference>
<evidence type="ECO:0000313" key="2">
    <source>
        <dbReference type="Proteomes" id="UP001059663"/>
    </source>
</evidence>
<dbReference type="Proteomes" id="UP001059663">
    <property type="component" value="Chromosome"/>
</dbReference>
<gene>
    <name evidence="1" type="ORF">LP422_14665</name>
</gene>
<dbReference type="EMBL" id="CP087977">
    <property type="protein sequence ID" value="UUZ43920.1"/>
    <property type="molecule type" value="Genomic_DNA"/>
</dbReference>
<name>A0AC61U1P6_9MICO</name>
<accession>A0AC61U1P6</accession>
<protein>
    <submittedName>
        <fullName evidence="1">Uncharacterized protein</fullName>
    </submittedName>
</protein>
<evidence type="ECO:0000313" key="1">
    <source>
        <dbReference type="EMBL" id="UUZ43920.1"/>
    </source>
</evidence>